<dbReference type="InterPro" id="IPR050316">
    <property type="entry name" value="Tyrosinase/Hemocyanin"/>
</dbReference>
<dbReference type="InterPro" id="IPR002227">
    <property type="entry name" value="Tyrosinase_Cu-bd"/>
</dbReference>
<dbReference type="InterPro" id="IPR008922">
    <property type="entry name" value="Di-copper_centre_dom_sf"/>
</dbReference>
<dbReference type="Gene3D" id="1.10.1280.10">
    <property type="entry name" value="Di-copper center containing domain from catechol oxidase"/>
    <property type="match status" value="1"/>
</dbReference>
<feature type="domain" description="Tyrosinase copper-binding" evidence="10">
    <location>
        <begin position="352"/>
        <end position="363"/>
    </location>
</feature>
<dbReference type="GO" id="GO:0004503">
    <property type="term" value="F:tyrosinase activity"/>
    <property type="evidence" value="ECO:0007669"/>
    <property type="project" value="UniProtKB-EC"/>
</dbReference>
<keyword evidence="3" id="KW-0479">Metal-binding</keyword>
<dbReference type="HOGENOM" id="CLU_013691_3_2_1"/>
<dbReference type="PROSITE" id="PS00497">
    <property type="entry name" value="TYROSINASE_1"/>
    <property type="match status" value="1"/>
</dbReference>
<evidence type="ECO:0000259" key="10">
    <source>
        <dbReference type="PROSITE" id="PS00498"/>
    </source>
</evidence>
<gene>
    <name evidence="11" type="ORF">JAAARDRAFT_433926</name>
</gene>
<evidence type="ECO:0000313" key="11">
    <source>
        <dbReference type="EMBL" id="KDQ53372.1"/>
    </source>
</evidence>
<dbReference type="PANTHER" id="PTHR11474:SF76">
    <property type="entry name" value="SHKT DOMAIN-CONTAINING PROTEIN"/>
    <property type="match status" value="1"/>
</dbReference>
<evidence type="ECO:0000256" key="8">
    <source>
        <dbReference type="SAM" id="MobiDB-lite"/>
    </source>
</evidence>
<evidence type="ECO:0000256" key="1">
    <source>
        <dbReference type="ARBA" id="ARBA00009928"/>
    </source>
</evidence>
<dbReference type="PANTHER" id="PTHR11474">
    <property type="entry name" value="TYROSINASE FAMILY MEMBER"/>
    <property type="match status" value="1"/>
</dbReference>
<dbReference type="PROSITE" id="PS00498">
    <property type="entry name" value="TYROSINASE_2"/>
    <property type="match status" value="1"/>
</dbReference>
<name>A0A067PPZ9_9AGAM</name>
<accession>A0A067PPZ9</accession>
<dbReference type="SUPFAM" id="SSF48056">
    <property type="entry name" value="Di-copper centre-containing domain"/>
    <property type="match status" value="1"/>
</dbReference>
<evidence type="ECO:0000256" key="5">
    <source>
        <dbReference type="ARBA" id="ARBA00023101"/>
    </source>
</evidence>
<dbReference type="OrthoDB" id="6132182at2759"/>
<dbReference type="AlphaFoldDB" id="A0A067PPZ9"/>
<evidence type="ECO:0000256" key="3">
    <source>
        <dbReference type="ARBA" id="ARBA00022723"/>
    </source>
</evidence>
<evidence type="ECO:0000256" key="4">
    <source>
        <dbReference type="ARBA" id="ARBA00023008"/>
    </source>
</evidence>
<dbReference type="PRINTS" id="PR00092">
    <property type="entry name" value="TYROSINASE"/>
</dbReference>
<dbReference type="GO" id="GO:0042438">
    <property type="term" value="P:melanin biosynthetic process"/>
    <property type="evidence" value="ECO:0007669"/>
    <property type="project" value="UniProtKB-KW"/>
</dbReference>
<dbReference type="Proteomes" id="UP000027265">
    <property type="component" value="Unassembled WGS sequence"/>
</dbReference>
<evidence type="ECO:0000256" key="6">
    <source>
        <dbReference type="ARBA" id="ARBA00048233"/>
    </source>
</evidence>
<keyword evidence="5" id="KW-0470">Melanin biosynthesis</keyword>
<dbReference type="GO" id="GO:0046872">
    <property type="term" value="F:metal ion binding"/>
    <property type="evidence" value="ECO:0007669"/>
    <property type="project" value="UniProtKB-KW"/>
</dbReference>
<comment type="catalytic activity">
    <reaction evidence="7">
        <text>L-tyrosine + O2 = L-dopaquinone + H2O</text>
        <dbReference type="Rhea" id="RHEA:18117"/>
        <dbReference type="ChEBI" id="CHEBI:15377"/>
        <dbReference type="ChEBI" id="CHEBI:15379"/>
        <dbReference type="ChEBI" id="CHEBI:57924"/>
        <dbReference type="ChEBI" id="CHEBI:58315"/>
        <dbReference type="EC" id="1.14.18.1"/>
    </reaction>
</comment>
<dbReference type="EC" id="1.14.18.1" evidence="2"/>
<dbReference type="EMBL" id="KL197734">
    <property type="protein sequence ID" value="KDQ53372.1"/>
    <property type="molecule type" value="Genomic_DNA"/>
</dbReference>
<keyword evidence="4" id="KW-0186">Copper</keyword>
<feature type="compositionally biased region" description="Basic and acidic residues" evidence="8">
    <location>
        <begin position="97"/>
        <end position="118"/>
    </location>
</feature>
<evidence type="ECO:0000256" key="2">
    <source>
        <dbReference type="ARBA" id="ARBA00011906"/>
    </source>
</evidence>
<dbReference type="Pfam" id="PF00264">
    <property type="entry name" value="Tyrosinase"/>
    <property type="match status" value="1"/>
</dbReference>
<organism evidence="11 12">
    <name type="scientific">Jaapia argillacea MUCL 33604</name>
    <dbReference type="NCBI Taxonomy" id="933084"/>
    <lineage>
        <taxon>Eukaryota</taxon>
        <taxon>Fungi</taxon>
        <taxon>Dikarya</taxon>
        <taxon>Basidiomycota</taxon>
        <taxon>Agaricomycotina</taxon>
        <taxon>Agaricomycetes</taxon>
        <taxon>Agaricomycetidae</taxon>
        <taxon>Jaapiales</taxon>
        <taxon>Jaapiaceae</taxon>
        <taxon>Jaapia</taxon>
    </lineage>
</organism>
<dbReference type="InParanoid" id="A0A067PPZ9"/>
<reference evidence="12" key="1">
    <citation type="journal article" date="2014" name="Proc. Natl. Acad. Sci. U.S.A.">
        <title>Extensive sampling of basidiomycete genomes demonstrates inadequacy of the white-rot/brown-rot paradigm for wood decay fungi.</title>
        <authorList>
            <person name="Riley R."/>
            <person name="Salamov A.A."/>
            <person name="Brown D.W."/>
            <person name="Nagy L.G."/>
            <person name="Floudas D."/>
            <person name="Held B.W."/>
            <person name="Levasseur A."/>
            <person name="Lombard V."/>
            <person name="Morin E."/>
            <person name="Otillar R."/>
            <person name="Lindquist E.A."/>
            <person name="Sun H."/>
            <person name="LaButti K.M."/>
            <person name="Schmutz J."/>
            <person name="Jabbour D."/>
            <person name="Luo H."/>
            <person name="Baker S.E."/>
            <person name="Pisabarro A.G."/>
            <person name="Walton J.D."/>
            <person name="Blanchette R.A."/>
            <person name="Henrissat B."/>
            <person name="Martin F."/>
            <person name="Cullen D."/>
            <person name="Hibbett D.S."/>
            <person name="Grigoriev I.V."/>
        </authorList>
    </citation>
    <scope>NUCLEOTIDE SEQUENCE [LARGE SCALE GENOMIC DNA]</scope>
    <source>
        <strain evidence="12">MUCL 33604</strain>
    </source>
</reference>
<keyword evidence="12" id="KW-1185">Reference proteome</keyword>
<evidence type="ECO:0000256" key="7">
    <source>
        <dbReference type="ARBA" id="ARBA00048881"/>
    </source>
</evidence>
<feature type="domain" description="Tyrosinase copper-binding" evidence="9">
    <location>
        <begin position="130"/>
        <end position="147"/>
    </location>
</feature>
<comment type="catalytic activity">
    <reaction evidence="6">
        <text>2 L-dopa + O2 = 2 L-dopaquinone + 2 H2O</text>
        <dbReference type="Rhea" id="RHEA:34287"/>
        <dbReference type="ChEBI" id="CHEBI:15377"/>
        <dbReference type="ChEBI" id="CHEBI:15379"/>
        <dbReference type="ChEBI" id="CHEBI:57504"/>
        <dbReference type="ChEBI" id="CHEBI:57924"/>
        <dbReference type="EC" id="1.14.18.1"/>
    </reaction>
</comment>
<protein>
    <recommendedName>
        <fullName evidence="2">tyrosinase</fullName>
        <ecNumber evidence="2">1.14.18.1</ecNumber>
    </recommendedName>
</protein>
<dbReference type="STRING" id="933084.A0A067PPZ9"/>
<comment type="similarity">
    <text evidence="1">Belongs to the tyrosinase family.</text>
</comment>
<evidence type="ECO:0000313" key="12">
    <source>
        <dbReference type="Proteomes" id="UP000027265"/>
    </source>
</evidence>
<feature type="region of interest" description="Disordered" evidence="8">
    <location>
        <begin position="95"/>
        <end position="118"/>
    </location>
</feature>
<proteinExistence type="inferred from homology"/>
<sequence length="564" mass="62550">MSKPYLITGRKDTGGNFPRLPIETLQSSKPEQFTLFILAFLFIQDRQSAFREVIDFGSLAPVPGQIPLPIDPGLGRLPATFLQIGGIHGLPYEEYPGDPKPKADQASDFNTNDKKDTHPVPSRFGGYCNHGAVLFPTWHRPYVLLIEQAISEAAERIAGALENNNPNQGGKWTKAANELRFPYWDWAEADVAVKGLPPVLETDKVTITLPGGTKKEVENPLSYYPFEGGKIPPGFEDESDPDTGETAYFSQWKRTYRHAASTPTPVGSGNEALNNELKGGAPDLRNKVAHLFSFDGVGDPSLVWDEFSNHTTESLRSMDYYNAGSLEGVHDSVHDIIGGNGHMADPDYAAFDPIFYLHHCNVDRLFALWEYCYKDYWMGLGYTNKGRQYPWTQSRGTYAEVYNERVVPDSPLAPFRGGDGNYWTSDQTRFLDKTAFPKYYTYPEIAGVKVDQPATAAQRANARAALQKYYGFNPPKTSLKLKATAPALFQKTVVPVPAQLTVVGNYRSFVVVAKLPEHALNRPYSFKLYKKPVSGEGSEGDEIIGSVAVFARPDHSPCKGCALR</sequence>
<evidence type="ECO:0000259" key="9">
    <source>
        <dbReference type="PROSITE" id="PS00497"/>
    </source>
</evidence>